<keyword evidence="4" id="KW-1185">Reference proteome</keyword>
<keyword evidence="3" id="KW-0282">Flagellum</keyword>
<evidence type="ECO:0000256" key="1">
    <source>
        <dbReference type="ARBA" id="ARBA00010690"/>
    </source>
</evidence>
<feature type="transmembrane region" description="Helical" evidence="2">
    <location>
        <begin position="151"/>
        <end position="170"/>
    </location>
</feature>
<dbReference type="RefSeq" id="WP_284372947.1">
    <property type="nucleotide sequence ID" value="NZ_BSNJ01000005.1"/>
</dbReference>
<dbReference type="Gene3D" id="3.40.1690.10">
    <property type="entry name" value="secretion proteins EscU"/>
    <property type="match status" value="1"/>
</dbReference>
<dbReference type="Proteomes" id="UP001161390">
    <property type="component" value="Unassembled WGS sequence"/>
</dbReference>
<dbReference type="InterPro" id="IPR006135">
    <property type="entry name" value="T3SS_substrate_exporter"/>
</dbReference>
<comment type="similarity">
    <text evidence="1">Belongs to the type III secretion exporter family.</text>
</comment>
<dbReference type="PANTHER" id="PTHR30531">
    <property type="entry name" value="FLAGELLAR BIOSYNTHETIC PROTEIN FLHB"/>
    <property type="match status" value="1"/>
</dbReference>
<feature type="transmembrane region" description="Helical" evidence="2">
    <location>
        <begin position="192"/>
        <end position="213"/>
    </location>
</feature>
<evidence type="ECO:0000313" key="3">
    <source>
        <dbReference type="EMBL" id="GLQ21418.1"/>
    </source>
</evidence>
<dbReference type="Pfam" id="PF01312">
    <property type="entry name" value="Bac_export_2"/>
    <property type="match status" value="1"/>
</dbReference>
<feature type="transmembrane region" description="Helical" evidence="2">
    <location>
        <begin position="35"/>
        <end position="57"/>
    </location>
</feature>
<dbReference type="EMBL" id="BSNJ01000005">
    <property type="protein sequence ID" value="GLQ21418.1"/>
    <property type="molecule type" value="Genomic_DNA"/>
</dbReference>
<feature type="transmembrane region" description="Helical" evidence="2">
    <location>
        <begin position="86"/>
        <end position="111"/>
    </location>
</feature>
<organism evidence="3 4">
    <name type="scientific">Algimonas porphyrae</name>
    <dbReference type="NCBI Taxonomy" id="1128113"/>
    <lineage>
        <taxon>Bacteria</taxon>
        <taxon>Pseudomonadati</taxon>
        <taxon>Pseudomonadota</taxon>
        <taxon>Alphaproteobacteria</taxon>
        <taxon>Maricaulales</taxon>
        <taxon>Robiginitomaculaceae</taxon>
        <taxon>Algimonas</taxon>
    </lineage>
</organism>
<keyword evidence="3" id="KW-0969">Cilium</keyword>
<dbReference type="PANTHER" id="PTHR30531:SF12">
    <property type="entry name" value="FLAGELLAR BIOSYNTHETIC PROTEIN FLHB"/>
    <property type="match status" value="1"/>
</dbReference>
<dbReference type="InterPro" id="IPR029025">
    <property type="entry name" value="T3SS_substrate_exporter_C"/>
</dbReference>
<accession>A0ABQ5V1T8</accession>
<gene>
    <name evidence="3" type="primary">fhlB</name>
    <name evidence="3" type="ORF">GCM10007854_23730</name>
</gene>
<sequence length="357" mass="38297">MSEENDSSQEKSFEPTQAKIDDARKKGDVAKSAELASLALYLGIAIAIMTLGGSLGLNLMSRFSGLLTYPERAGELVLTAGGATDLLGAIALTFVPIMLILVVAVFVSMIAQRSIVFAPEKLQPKLSKIGMISNAKQKYGRDGMAEFAKRAVKLVVICVAAGAYLIRLVGEVSHEIGRPEGYLFSKLAGESLLLLGWMAAATCLIAAVDLPFAKWSHLLKLRMTFEEVKDENKKNEGDPLMKSQRRARAREIANSTMLADVAMANVVIVNPTHYSVALKWDRAAGGAPVCVAKGVDSMAFAIREKAKEHGILIHSDPPCARALHATVPVGEAIQPEHYAAVASAIHLAETLSRRGSY</sequence>
<reference evidence="3" key="2">
    <citation type="submission" date="2023-01" db="EMBL/GenBank/DDBJ databases">
        <title>Draft genome sequence of Algimonas porphyrae strain NBRC 108216.</title>
        <authorList>
            <person name="Sun Q."/>
            <person name="Mori K."/>
        </authorList>
    </citation>
    <scope>NUCLEOTIDE SEQUENCE</scope>
    <source>
        <strain evidence="3">NBRC 108216</strain>
    </source>
</reference>
<keyword evidence="2" id="KW-1133">Transmembrane helix</keyword>
<evidence type="ECO:0000313" key="4">
    <source>
        <dbReference type="Proteomes" id="UP001161390"/>
    </source>
</evidence>
<keyword evidence="2" id="KW-0472">Membrane</keyword>
<keyword evidence="3" id="KW-0966">Cell projection</keyword>
<evidence type="ECO:0000256" key="2">
    <source>
        <dbReference type="SAM" id="Phobius"/>
    </source>
</evidence>
<proteinExistence type="inferred from homology"/>
<dbReference type="SUPFAM" id="SSF160544">
    <property type="entry name" value="EscU C-terminal domain-like"/>
    <property type="match status" value="1"/>
</dbReference>
<name>A0ABQ5V1T8_9PROT</name>
<dbReference type="Gene3D" id="6.10.250.2080">
    <property type="match status" value="1"/>
</dbReference>
<dbReference type="PRINTS" id="PR00950">
    <property type="entry name" value="TYPE3IMSPROT"/>
</dbReference>
<reference evidence="3" key="1">
    <citation type="journal article" date="2014" name="Int. J. Syst. Evol. Microbiol.">
        <title>Complete genome of a new Firmicutes species belonging to the dominant human colonic microbiota ('Ruminococcus bicirculans') reveals two chromosomes and a selective capacity to utilize plant glucans.</title>
        <authorList>
            <consortium name="NISC Comparative Sequencing Program"/>
            <person name="Wegmann U."/>
            <person name="Louis P."/>
            <person name="Goesmann A."/>
            <person name="Henrissat B."/>
            <person name="Duncan S.H."/>
            <person name="Flint H.J."/>
        </authorList>
    </citation>
    <scope>NUCLEOTIDE SEQUENCE</scope>
    <source>
        <strain evidence="3">NBRC 108216</strain>
    </source>
</reference>
<comment type="caution">
    <text evidence="3">The sequence shown here is derived from an EMBL/GenBank/DDBJ whole genome shotgun (WGS) entry which is preliminary data.</text>
</comment>
<keyword evidence="2" id="KW-0812">Transmembrane</keyword>
<protein>
    <submittedName>
        <fullName evidence="3">Flagellar biosynthesis protein FlhB</fullName>
    </submittedName>
</protein>